<evidence type="ECO:0000313" key="1">
    <source>
        <dbReference type="EMBL" id="GBO99097.1"/>
    </source>
</evidence>
<gene>
    <name evidence="1" type="ORF">EVAR_433_1</name>
</gene>
<accession>A0A4C1SD23</accession>
<keyword evidence="2" id="KW-1185">Reference proteome</keyword>
<reference evidence="1 2" key="1">
    <citation type="journal article" date="2019" name="Commun. Biol.">
        <title>The bagworm genome reveals a unique fibroin gene that provides high tensile strength.</title>
        <authorList>
            <person name="Kono N."/>
            <person name="Nakamura H."/>
            <person name="Ohtoshi R."/>
            <person name="Tomita M."/>
            <person name="Numata K."/>
            <person name="Arakawa K."/>
        </authorList>
    </citation>
    <scope>NUCLEOTIDE SEQUENCE [LARGE SCALE GENOMIC DNA]</scope>
</reference>
<dbReference type="Proteomes" id="UP000299102">
    <property type="component" value="Unassembled WGS sequence"/>
</dbReference>
<protein>
    <submittedName>
        <fullName evidence="1">Uncharacterized protein</fullName>
    </submittedName>
</protein>
<sequence>MSIQSSVDIEAITSSTCTAPVARPQVTLVSARAGAARRLIYPYVRRVRRCPADVLPYIEELESKAPTLAQLESVVGYAKQGTCNIRKKAVLGAAIP</sequence>
<evidence type="ECO:0000313" key="2">
    <source>
        <dbReference type="Proteomes" id="UP000299102"/>
    </source>
</evidence>
<name>A0A4C1SD23_EUMVA</name>
<dbReference type="EMBL" id="BGZK01000002">
    <property type="protein sequence ID" value="GBO99097.1"/>
    <property type="molecule type" value="Genomic_DNA"/>
</dbReference>
<comment type="caution">
    <text evidence="1">The sequence shown here is derived from an EMBL/GenBank/DDBJ whole genome shotgun (WGS) entry which is preliminary data.</text>
</comment>
<proteinExistence type="predicted"/>
<organism evidence="1 2">
    <name type="scientific">Eumeta variegata</name>
    <name type="common">Bagworm moth</name>
    <name type="synonym">Eumeta japonica</name>
    <dbReference type="NCBI Taxonomy" id="151549"/>
    <lineage>
        <taxon>Eukaryota</taxon>
        <taxon>Metazoa</taxon>
        <taxon>Ecdysozoa</taxon>
        <taxon>Arthropoda</taxon>
        <taxon>Hexapoda</taxon>
        <taxon>Insecta</taxon>
        <taxon>Pterygota</taxon>
        <taxon>Neoptera</taxon>
        <taxon>Endopterygota</taxon>
        <taxon>Lepidoptera</taxon>
        <taxon>Glossata</taxon>
        <taxon>Ditrysia</taxon>
        <taxon>Tineoidea</taxon>
        <taxon>Psychidae</taxon>
        <taxon>Oiketicinae</taxon>
        <taxon>Eumeta</taxon>
    </lineage>
</organism>
<dbReference type="AlphaFoldDB" id="A0A4C1SD23"/>